<dbReference type="PROSITE" id="PS50111">
    <property type="entry name" value="CHEMOTAXIS_TRANSDUC_2"/>
    <property type="match status" value="1"/>
</dbReference>
<dbReference type="InterPro" id="IPR004089">
    <property type="entry name" value="MCPsignal_dom"/>
</dbReference>
<dbReference type="PANTHER" id="PTHR32089">
    <property type="entry name" value="METHYL-ACCEPTING CHEMOTAXIS PROTEIN MCPB"/>
    <property type="match status" value="1"/>
</dbReference>
<keyword evidence="12" id="KW-1185">Reference proteome</keyword>
<dbReference type="InterPro" id="IPR000727">
    <property type="entry name" value="T_SNARE_dom"/>
</dbReference>
<dbReference type="Pfam" id="PF00672">
    <property type="entry name" value="HAMP"/>
    <property type="match status" value="1"/>
</dbReference>
<dbReference type="EMBL" id="JAPWGY010000003">
    <property type="protein sequence ID" value="MCZ4281251.1"/>
    <property type="molecule type" value="Genomic_DNA"/>
</dbReference>
<dbReference type="Proteomes" id="UP001069802">
    <property type="component" value="Unassembled WGS sequence"/>
</dbReference>
<feature type="region of interest" description="Disordered" evidence="6">
    <location>
        <begin position="392"/>
        <end position="419"/>
    </location>
</feature>
<evidence type="ECO:0000259" key="10">
    <source>
        <dbReference type="PROSITE" id="PS50885"/>
    </source>
</evidence>
<keyword evidence="7" id="KW-0472">Membrane</keyword>
<keyword evidence="3 5" id="KW-0807">Transducer</keyword>
<evidence type="ECO:0000256" key="1">
    <source>
        <dbReference type="ARBA" id="ARBA00004429"/>
    </source>
</evidence>
<comment type="similarity">
    <text evidence="4">Belongs to the methyl-accepting chemotaxis (MCP) protein family.</text>
</comment>
<dbReference type="SUPFAM" id="SSF58104">
    <property type="entry name" value="Methyl-accepting chemotaxis protein (MCP) signaling domain"/>
    <property type="match status" value="1"/>
</dbReference>
<evidence type="ECO:0000259" key="8">
    <source>
        <dbReference type="PROSITE" id="PS50111"/>
    </source>
</evidence>
<feature type="domain" description="Methyl-accepting transducer" evidence="8">
    <location>
        <begin position="384"/>
        <end position="606"/>
    </location>
</feature>
<evidence type="ECO:0000256" key="7">
    <source>
        <dbReference type="SAM" id="Phobius"/>
    </source>
</evidence>
<evidence type="ECO:0000256" key="3">
    <source>
        <dbReference type="ARBA" id="ARBA00023224"/>
    </source>
</evidence>
<dbReference type="PROSITE" id="PS50885">
    <property type="entry name" value="HAMP"/>
    <property type="match status" value="1"/>
</dbReference>
<gene>
    <name evidence="11" type="ORF">O4H49_10715</name>
</gene>
<dbReference type="PANTHER" id="PTHR32089:SF112">
    <property type="entry name" value="LYSOZYME-LIKE PROTEIN-RELATED"/>
    <property type="match status" value="1"/>
</dbReference>
<proteinExistence type="inferred from homology"/>
<dbReference type="SMART" id="SM00283">
    <property type="entry name" value="MA"/>
    <property type="match status" value="1"/>
</dbReference>
<dbReference type="InterPro" id="IPR003660">
    <property type="entry name" value="HAMP_dom"/>
</dbReference>
<reference evidence="11" key="1">
    <citation type="submission" date="2022-12" db="EMBL/GenBank/DDBJ databases">
        <title>Bacterial isolates from different developmental stages of Nematostella vectensis.</title>
        <authorList>
            <person name="Fraune S."/>
        </authorList>
    </citation>
    <scope>NUCLEOTIDE SEQUENCE</scope>
    <source>
        <strain evidence="11">G21630-S1</strain>
    </source>
</reference>
<name>A0ABT4LLL9_9PROT</name>
<comment type="subcellular location">
    <subcellularLocation>
        <location evidence="1">Cell inner membrane</location>
        <topology evidence="1">Multi-pass membrane protein</topology>
    </subcellularLocation>
</comment>
<dbReference type="PROSITE" id="PS50192">
    <property type="entry name" value="T_SNARE"/>
    <property type="match status" value="1"/>
</dbReference>
<dbReference type="Gene3D" id="1.10.287.950">
    <property type="entry name" value="Methyl-accepting chemotaxis protein"/>
    <property type="match status" value="1"/>
</dbReference>
<comment type="caution">
    <text evidence="11">The sequence shown here is derived from an EMBL/GenBank/DDBJ whole genome shotgun (WGS) entry which is preliminary data.</text>
</comment>
<accession>A0ABT4LLL9</accession>
<dbReference type="CDD" id="cd06225">
    <property type="entry name" value="HAMP"/>
    <property type="match status" value="1"/>
</dbReference>
<dbReference type="SMART" id="SM00304">
    <property type="entry name" value="HAMP"/>
    <property type="match status" value="1"/>
</dbReference>
<evidence type="ECO:0000256" key="6">
    <source>
        <dbReference type="SAM" id="MobiDB-lite"/>
    </source>
</evidence>
<feature type="domain" description="HAMP" evidence="10">
    <location>
        <begin position="291"/>
        <end position="344"/>
    </location>
</feature>
<feature type="transmembrane region" description="Helical" evidence="7">
    <location>
        <begin position="7"/>
        <end position="29"/>
    </location>
</feature>
<keyword evidence="7" id="KW-1133">Transmembrane helix</keyword>
<evidence type="ECO:0000313" key="12">
    <source>
        <dbReference type="Proteomes" id="UP001069802"/>
    </source>
</evidence>
<keyword evidence="7" id="KW-0812">Transmembrane</keyword>
<feature type="domain" description="T-SNARE coiled-coil homology" evidence="9">
    <location>
        <begin position="536"/>
        <end position="598"/>
    </location>
</feature>
<organism evidence="11 12">
    <name type="scientific">Kiloniella laminariae</name>
    <dbReference type="NCBI Taxonomy" id="454162"/>
    <lineage>
        <taxon>Bacteria</taxon>
        <taxon>Pseudomonadati</taxon>
        <taxon>Pseudomonadota</taxon>
        <taxon>Alphaproteobacteria</taxon>
        <taxon>Rhodospirillales</taxon>
        <taxon>Kiloniellaceae</taxon>
        <taxon>Kiloniella</taxon>
    </lineage>
</organism>
<dbReference type="Pfam" id="PF00015">
    <property type="entry name" value="MCPsignal"/>
    <property type="match status" value="1"/>
</dbReference>
<evidence type="ECO:0000313" key="11">
    <source>
        <dbReference type="EMBL" id="MCZ4281251.1"/>
    </source>
</evidence>
<dbReference type="RefSeq" id="WP_269423419.1">
    <property type="nucleotide sequence ID" value="NZ_JAPWGY010000003.1"/>
</dbReference>
<evidence type="ECO:0000256" key="5">
    <source>
        <dbReference type="PROSITE-ProRule" id="PRU00284"/>
    </source>
</evidence>
<feature type="transmembrane region" description="Helical" evidence="7">
    <location>
        <begin position="269"/>
        <end position="289"/>
    </location>
</feature>
<sequence>MLLKTRITLGSITGLLAVGLFVFIGTGFIEKLNNERYISTTLDARSNLWNSLAQSRVEQIKSSLFEIENDPLAMGGLEKSDPSSIASSLSILAQILIGDGNFDRIALFDKSGKALYSYESDPSKVTSALVKPALESEDYKWGFELAEDSKLMLTLAAPLRSLTGVEGIALVRLSPNSLLESMKASDGTEVYLFNQTGEIVHGTNAELQELLPQENLRIGNTGLHAETIGDLRYTITLTPVTTPDGQIAGNLVNLLDETATLTQRQTVQILVYAGCVILLILSGLLLFWYMNRSMKPLNFAIENIQELANGNIEIDVPAEHTRDEIGELTRSVELLQTKLVENEQMRVARRAAEAERAERAQKLHEMTQSFGANVTTIISKFTNSTALMGETARSMSDTAVRTREQAHAGSEASIETSQNVQTVSAAAEELSATIASISEQMDRSSSVTEKAVGESQSINGTVKRMAENAEKIGAVIQLITDIAEQTNLLALNATIEAARAGEAGKGFAVVANEVKNLATQTGKATDEISSQINQMQAITGEVAKAIESIGLTIGDIDEIGRTIAESIGQQREATQEIASNMVQASQRTEQVSNSINNVTAAANEAENAAHSVIDATTNLSGESNVLRGEIETFLEGVKTL</sequence>
<evidence type="ECO:0000259" key="9">
    <source>
        <dbReference type="PROSITE" id="PS50192"/>
    </source>
</evidence>
<keyword evidence="2" id="KW-0997">Cell inner membrane</keyword>
<protein>
    <submittedName>
        <fullName evidence="11">Methyl-accepting chemotaxis protein</fullName>
    </submittedName>
</protein>
<evidence type="ECO:0000256" key="4">
    <source>
        <dbReference type="ARBA" id="ARBA00029447"/>
    </source>
</evidence>
<dbReference type="Gene3D" id="6.10.340.10">
    <property type="match status" value="1"/>
</dbReference>
<keyword evidence="2" id="KW-1003">Cell membrane</keyword>
<evidence type="ECO:0000256" key="2">
    <source>
        <dbReference type="ARBA" id="ARBA00022519"/>
    </source>
</evidence>